<dbReference type="InterPro" id="IPR050546">
    <property type="entry name" value="Glycosyl_Hydrlase_16"/>
</dbReference>
<sequence>MYIIRIEMNYIALCLAVSYLGCLAAAFEVEKAKISVAIVGTVVTITLPENPDVKSAFFSTGLTDECAGGYIFLQSLNESQTMSYKHDLKQKINTNDLLRISAVFETHNQVMSHTFNFEIDSNGQGVKQNTSVASNPLCSSIKPSSEWRITPQNKCIPSEWHFDNTEQCSKKIIFEEKFNDDKLPNWNISSYSNQLNEYAEYSAYVPENVFVKERQLHLNATTTFHLMGNPFHLKVCTAIKKNDSAMCGPRKFNPNTITPPFHTAQIQSIDQKLKYGRYEICAKVAKGEFLFSYIMLHPIERHISDDPAKVIRIMYVRGSSEMRSIGLSDMAGSTVFGGAMFMPFPGELHEVKHGMSLNTTGAHYGDEFHNYTMIWHKDRIIFKVDGTTYGKINDESVLKQLDEPAYYYLVLGLTAGGRHNFPDREIKHGSISKFNDASADKVAMDYVEDNPWTQPKLIIDSIRVFTTHADEE</sequence>
<dbReference type="GO" id="GO:0005975">
    <property type="term" value="P:carbohydrate metabolic process"/>
    <property type="evidence" value="ECO:0007669"/>
    <property type="project" value="InterPro"/>
</dbReference>
<name>A0A6P8Z3T4_DROAB</name>
<dbReference type="SUPFAM" id="SSF49899">
    <property type="entry name" value="Concanavalin A-like lectins/glucanases"/>
    <property type="match status" value="1"/>
</dbReference>
<dbReference type="InterPro" id="IPR013320">
    <property type="entry name" value="ConA-like_dom_sf"/>
</dbReference>
<organism evidence="2 3">
    <name type="scientific">Drosophila albomicans</name>
    <name type="common">Fruit fly</name>
    <dbReference type="NCBI Taxonomy" id="7291"/>
    <lineage>
        <taxon>Eukaryota</taxon>
        <taxon>Metazoa</taxon>
        <taxon>Ecdysozoa</taxon>
        <taxon>Arthropoda</taxon>
        <taxon>Hexapoda</taxon>
        <taxon>Insecta</taxon>
        <taxon>Pterygota</taxon>
        <taxon>Neoptera</taxon>
        <taxon>Endopterygota</taxon>
        <taxon>Diptera</taxon>
        <taxon>Brachycera</taxon>
        <taxon>Muscomorpha</taxon>
        <taxon>Ephydroidea</taxon>
        <taxon>Drosophilidae</taxon>
        <taxon>Drosophila</taxon>
    </lineage>
</organism>
<evidence type="ECO:0000313" key="2">
    <source>
        <dbReference type="Proteomes" id="UP000515160"/>
    </source>
</evidence>
<accession>A0A6P8Z3T4</accession>
<dbReference type="GO" id="GO:0004553">
    <property type="term" value="F:hydrolase activity, hydrolyzing O-glycosyl compounds"/>
    <property type="evidence" value="ECO:0007669"/>
    <property type="project" value="InterPro"/>
</dbReference>
<dbReference type="PANTHER" id="PTHR10963">
    <property type="entry name" value="GLYCOSYL HYDROLASE-RELATED"/>
    <property type="match status" value="1"/>
</dbReference>
<proteinExistence type="predicted"/>
<keyword evidence="2" id="KW-1185">Reference proteome</keyword>
<reference evidence="3" key="1">
    <citation type="submission" date="2025-08" db="UniProtKB">
        <authorList>
            <consortium name="RefSeq"/>
        </authorList>
    </citation>
    <scope>IDENTIFICATION</scope>
    <source>
        <strain evidence="3">15112-1751.03</strain>
        <tissue evidence="3">Whole Adult</tissue>
    </source>
</reference>
<dbReference type="Gene3D" id="2.60.120.200">
    <property type="match status" value="1"/>
</dbReference>
<evidence type="ECO:0000259" key="1">
    <source>
        <dbReference type="PROSITE" id="PS51762"/>
    </source>
</evidence>
<evidence type="ECO:0000313" key="3">
    <source>
        <dbReference type="RefSeq" id="XP_034111467.1"/>
    </source>
</evidence>
<dbReference type="PROSITE" id="PS51762">
    <property type="entry name" value="GH16_2"/>
    <property type="match status" value="1"/>
</dbReference>
<dbReference type="RefSeq" id="XP_034111467.1">
    <property type="nucleotide sequence ID" value="XM_034255576.2"/>
</dbReference>
<dbReference type="OrthoDB" id="4781at2759"/>
<feature type="domain" description="GH16" evidence="1">
    <location>
        <begin position="145"/>
        <end position="470"/>
    </location>
</feature>
<dbReference type="Proteomes" id="UP000515160">
    <property type="component" value="Chromosome 3"/>
</dbReference>
<dbReference type="AlphaFoldDB" id="A0A6P8Z3T4"/>
<dbReference type="GeneID" id="117572620"/>
<dbReference type="InterPro" id="IPR000757">
    <property type="entry name" value="Beta-glucanase-like"/>
</dbReference>
<dbReference type="PANTHER" id="PTHR10963:SF60">
    <property type="entry name" value="GRAM-NEGATIVE BACTERIA-BINDING PROTEIN 1-RELATED"/>
    <property type="match status" value="1"/>
</dbReference>
<dbReference type="Pfam" id="PF00722">
    <property type="entry name" value="Glyco_hydro_16"/>
    <property type="match status" value="1"/>
</dbReference>
<gene>
    <name evidence="3" type="primary">LOC117572620</name>
</gene>
<protein>
    <submittedName>
        <fullName evidence="3">Gram-negative bacteria-binding protein 2-like</fullName>
    </submittedName>
</protein>